<keyword evidence="2" id="KW-0472">Membrane</keyword>
<feature type="signal peptide" evidence="3">
    <location>
        <begin position="1"/>
        <end position="24"/>
    </location>
</feature>
<feature type="chain" id="PRO_5046890297" description="FimV N-terminal domain-containing protein" evidence="3">
    <location>
        <begin position="25"/>
        <end position="716"/>
    </location>
</feature>
<dbReference type="InterPro" id="IPR057840">
    <property type="entry name" value="FimV_N"/>
</dbReference>
<accession>A0ABP7WAV8</accession>
<evidence type="ECO:0000256" key="3">
    <source>
        <dbReference type="SAM" id="SignalP"/>
    </source>
</evidence>
<dbReference type="Pfam" id="PF25800">
    <property type="entry name" value="FimV_N"/>
    <property type="match status" value="1"/>
</dbReference>
<evidence type="ECO:0000313" key="6">
    <source>
        <dbReference type="Proteomes" id="UP001500392"/>
    </source>
</evidence>
<feature type="transmembrane region" description="Helical" evidence="2">
    <location>
        <begin position="425"/>
        <end position="443"/>
    </location>
</feature>
<keyword evidence="1" id="KW-0175">Coiled coil</keyword>
<keyword evidence="2" id="KW-1133">Transmembrane helix</keyword>
<evidence type="ECO:0000259" key="4">
    <source>
        <dbReference type="Pfam" id="PF25800"/>
    </source>
</evidence>
<proteinExistence type="predicted"/>
<dbReference type="RefSeq" id="WP_344932166.1">
    <property type="nucleotide sequence ID" value="NZ_BAABDM010000001.1"/>
</dbReference>
<keyword evidence="2" id="KW-0812">Transmembrane</keyword>
<keyword evidence="3" id="KW-0732">Signal</keyword>
<sequence length="716" mass="76836">MAKYKLPAMLPLCFAVLVGQNAMALGLGPASLDSELGEPLFARVPIFRADGLGSEQLLVTLSPVKDGDSGIDVGSVDTRSISAVGEVDLSGNGTIYLRSDRPLIEPFLHFMLTVRWPNGSLSRAYTLLFDPPINVAQDSQSGVTALKNINLSSNSSITSRSEPRATRSVSVAEVITADSSLYTTVRGDSLWSIALRLAKVKNGSIAVWMDRLYANNPKAFIRGNRNLLKERMTLDLFESIPEPLDTDPVAMPAVKPKASKTEVVATSSAGQPGRKLAQDKVILNRREDDAESSTLPDNSDEVLSEKQFLQQSLGEVRSEVDRVSENITAMTERLAALQAQLEGLNNQYRELQAVDISGNTLPPESDATTVVAQQSDIAVAADTVVDGGEQASSPEADVATTAVVQTPALPVPSVSKTSLESSLISWRWLLPLGVIALGLLFWVRRRREQKDAAFNVDLSDVNAAVAARATTKDAFNDVFSSLDSNAAVAAKSVVQPKVDPVLAKAADESEIFGAEHPPTEVATTLNKRGSVLDDELIAALNLQPNDSSAGHTDELFIDSNGTAGDSAIDEIEFDDELFANLDDKPDTASDEVETMDFDLAAIDDGWLSDDADDGLHSAEIVDEANDVSHRAAAALELGDYTGAKLILETAIVERDEIELKMQLLNVLARSGDGEAFEELAIQLEFAESDDEVLREVDVLRGLLDGASLDHGKRRAD</sequence>
<dbReference type="EMBL" id="BAABDM010000001">
    <property type="protein sequence ID" value="GAA4085035.1"/>
    <property type="molecule type" value="Genomic_DNA"/>
</dbReference>
<feature type="coiled-coil region" evidence="1">
    <location>
        <begin position="320"/>
        <end position="354"/>
    </location>
</feature>
<evidence type="ECO:0000256" key="2">
    <source>
        <dbReference type="SAM" id="Phobius"/>
    </source>
</evidence>
<gene>
    <name evidence="5" type="ORF">GCM10022414_04780</name>
</gene>
<organism evidence="5 6">
    <name type="scientific">Zhongshania borealis</name>
    <dbReference type="NCBI Taxonomy" id="889488"/>
    <lineage>
        <taxon>Bacteria</taxon>
        <taxon>Pseudomonadati</taxon>
        <taxon>Pseudomonadota</taxon>
        <taxon>Gammaproteobacteria</taxon>
        <taxon>Cellvibrionales</taxon>
        <taxon>Spongiibacteraceae</taxon>
        <taxon>Zhongshania</taxon>
    </lineage>
</organism>
<name>A0ABP7WAV8_9GAMM</name>
<reference evidence="6" key="1">
    <citation type="journal article" date="2019" name="Int. J. Syst. Evol. Microbiol.">
        <title>The Global Catalogue of Microorganisms (GCM) 10K type strain sequencing project: providing services to taxonomists for standard genome sequencing and annotation.</title>
        <authorList>
            <consortium name="The Broad Institute Genomics Platform"/>
            <consortium name="The Broad Institute Genome Sequencing Center for Infectious Disease"/>
            <person name="Wu L."/>
            <person name="Ma J."/>
        </authorList>
    </citation>
    <scope>NUCLEOTIDE SEQUENCE [LARGE SCALE GENOMIC DNA]</scope>
    <source>
        <strain evidence="6">JCM 17304</strain>
    </source>
</reference>
<feature type="domain" description="FimV N-terminal" evidence="4">
    <location>
        <begin position="25"/>
        <end position="132"/>
    </location>
</feature>
<evidence type="ECO:0000313" key="5">
    <source>
        <dbReference type="EMBL" id="GAA4085035.1"/>
    </source>
</evidence>
<evidence type="ECO:0000256" key="1">
    <source>
        <dbReference type="SAM" id="Coils"/>
    </source>
</evidence>
<keyword evidence="6" id="KW-1185">Reference proteome</keyword>
<comment type="caution">
    <text evidence="5">The sequence shown here is derived from an EMBL/GenBank/DDBJ whole genome shotgun (WGS) entry which is preliminary data.</text>
</comment>
<dbReference type="Proteomes" id="UP001500392">
    <property type="component" value="Unassembled WGS sequence"/>
</dbReference>
<protein>
    <recommendedName>
        <fullName evidence="4">FimV N-terminal domain-containing protein</fullName>
    </recommendedName>
</protein>